<comment type="caution">
    <text evidence="1">The sequence shown here is derived from an EMBL/GenBank/DDBJ whole genome shotgun (WGS) entry which is preliminary data.</text>
</comment>
<name>A0A101XPC4_9BACL</name>
<evidence type="ECO:0000313" key="2">
    <source>
        <dbReference type="Proteomes" id="UP000053557"/>
    </source>
</evidence>
<dbReference type="PANTHER" id="PTHR42110:SF1">
    <property type="entry name" value="L-ASPARAGINASE, PUTATIVE (AFU_ORTHOLOGUE AFUA_3G11890)-RELATED"/>
    <property type="match status" value="1"/>
</dbReference>
<keyword evidence="2" id="KW-1185">Reference proteome</keyword>
<evidence type="ECO:0000313" key="1">
    <source>
        <dbReference type="EMBL" id="KUO95095.1"/>
    </source>
</evidence>
<dbReference type="EMBL" id="LPVJ01000060">
    <property type="protein sequence ID" value="KUO95095.1"/>
    <property type="molecule type" value="Genomic_DNA"/>
</dbReference>
<dbReference type="AlphaFoldDB" id="A0A101XPC4"/>
<sequence>MSHGIELVHVTRGKSTESIHMGHVAVVSADGRLLRAWGDARANVFARSSLKPFQALGLVMSGAIEKYGFTEQELALACASHSGEKQHVALAWSMLQKSGAREEDLQCGAHLPYNELASRELLKSGVDVRQLHNNCSGKHAGMIAAAKARGESTDDYLDKDHPLQRFILNAVAEIGEVNPQQIEVETDGCGAPVFGVPLQTLALLFARLANPEYAPQIYRDALTKIAHAMNRHAEMVGGTNRFDTVLMNTFPERIVGKEGAEGVHGLGIMNEGIGIAVKIADGAKRAIYPTVLRALELQGIRVSDCAALTPFANAAVKNVAQRTVGEIFAVYGEVSI</sequence>
<organism evidence="1 2">
    <name type="scientific">Ferroacidibacillus organovorans</name>
    <dbReference type="NCBI Taxonomy" id="1765683"/>
    <lineage>
        <taxon>Bacteria</taxon>
        <taxon>Bacillati</taxon>
        <taxon>Bacillota</taxon>
        <taxon>Bacilli</taxon>
        <taxon>Bacillales</taxon>
        <taxon>Alicyclobacillaceae</taxon>
        <taxon>Ferroacidibacillus</taxon>
    </lineage>
</organism>
<dbReference type="RefSeq" id="WP_160327253.1">
    <property type="nucleotide sequence ID" value="NZ_LPVJ01000060.1"/>
</dbReference>
<dbReference type="PANTHER" id="PTHR42110">
    <property type="entry name" value="L-ASPARAGINASE, PUTATIVE (AFU_ORTHOLOGUE AFUA_3G11890)-RELATED"/>
    <property type="match status" value="1"/>
</dbReference>
<evidence type="ECO:0008006" key="3">
    <source>
        <dbReference type="Google" id="ProtNLM"/>
    </source>
</evidence>
<dbReference type="Pfam" id="PF06089">
    <property type="entry name" value="Asparaginase_II"/>
    <property type="match status" value="1"/>
</dbReference>
<protein>
    <recommendedName>
        <fullName evidence="3">Asparaginase</fullName>
    </recommendedName>
</protein>
<dbReference type="InterPro" id="IPR010349">
    <property type="entry name" value="Asparaginase_II"/>
</dbReference>
<dbReference type="Proteomes" id="UP000053557">
    <property type="component" value="Unassembled WGS sequence"/>
</dbReference>
<dbReference type="OrthoDB" id="9770793at2"/>
<reference evidence="1 2" key="1">
    <citation type="submission" date="2015-12" db="EMBL/GenBank/DDBJ databases">
        <title>Draft genome sequence of Acidibacillus ferrooxidans ITV001, isolated from a chalcopyrite acid mine drainage site in Brazil.</title>
        <authorList>
            <person name="Dall'Agnol H."/>
            <person name="Nancucheo I."/>
            <person name="Johnson B."/>
            <person name="Oliveira R."/>
            <person name="Leite L."/>
            <person name="Pylro V."/>
            <person name="Nunes G.L."/>
            <person name="Tzotzos G."/>
            <person name="Fernandes G.R."/>
            <person name="Dutra J."/>
            <person name="Orellana S.C."/>
            <person name="Oliveira G."/>
        </authorList>
    </citation>
    <scope>NUCLEOTIDE SEQUENCE [LARGE SCALE GENOMIC DNA]</scope>
    <source>
        <strain evidence="2">ITV01</strain>
    </source>
</reference>
<gene>
    <name evidence="1" type="ORF">ATW55_11515</name>
</gene>
<accession>A0A101XPC4</accession>
<proteinExistence type="predicted"/>